<evidence type="ECO:0000256" key="1">
    <source>
        <dbReference type="SAM" id="MobiDB-lite"/>
    </source>
</evidence>
<accession>A0A834J1S4</accession>
<feature type="region of interest" description="Disordered" evidence="1">
    <location>
        <begin position="1"/>
        <end position="50"/>
    </location>
</feature>
<dbReference type="EMBL" id="JACSEA010000024">
    <property type="protein sequence ID" value="KAF7379092.1"/>
    <property type="molecule type" value="Genomic_DNA"/>
</dbReference>
<dbReference type="AlphaFoldDB" id="A0A834J1S4"/>
<organism evidence="2 3">
    <name type="scientific">Vespula vulgaris</name>
    <name type="common">Yellow jacket</name>
    <name type="synonym">Wasp</name>
    <dbReference type="NCBI Taxonomy" id="7454"/>
    <lineage>
        <taxon>Eukaryota</taxon>
        <taxon>Metazoa</taxon>
        <taxon>Ecdysozoa</taxon>
        <taxon>Arthropoda</taxon>
        <taxon>Hexapoda</taxon>
        <taxon>Insecta</taxon>
        <taxon>Pterygota</taxon>
        <taxon>Neoptera</taxon>
        <taxon>Endopterygota</taxon>
        <taxon>Hymenoptera</taxon>
        <taxon>Apocrita</taxon>
        <taxon>Aculeata</taxon>
        <taxon>Vespoidea</taxon>
        <taxon>Vespidae</taxon>
        <taxon>Vespinae</taxon>
        <taxon>Vespula</taxon>
    </lineage>
</organism>
<comment type="caution">
    <text evidence="2">The sequence shown here is derived from an EMBL/GenBank/DDBJ whole genome shotgun (WGS) entry which is preliminary data.</text>
</comment>
<evidence type="ECO:0000313" key="3">
    <source>
        <dbReference type="Proteomes" id="UP000614350"/>
    </source>
</evidence>
<dbReference type="Proteomes" id="UP000614350">
    <property type="component" value="Unassembled WGS sequence"/>
</dbReference>
<sequence>MGTPGRRNESLDVERKSRTERKLFRQRTFLKRKADPQSRPRQRPAATTAACPYGCSGGSALHPEAHDRVQVHLEWGHLPVEGARPVATGAASWEGLSLESGCLRVQL</sequence>
<proteinExistence type="predicted"/>
<name>A0A834J1S4_VESVU</name>
<keyword evidence="3" id="KW-1185">Reference proteome</keyword>
<gene>
    <name evidence="2" type="ORF">HZH66_015326</name>
</gene>
<protein>
    <submittedName>
        <fullName evidence="2">Uncharacterized protein</fullName>
    </submittedName>
</protein>
<reference evidence="2" key="1">
    <citation type="journal article" date="2020" name="G3 (Bethesda)">
        <title>High-Quality Assemblies for Three Invasive Social Wasps from the &lt;i&gt;Vespula&lt;/i&gt; Genus.</title>
        <authorList>
            <person name="Harrop T.W.R."/>
            <person name="Guhlin J."/>
            <person name="McLaughlin G.M."/>
            <person name="Permina E."/>
            <person name="Stockwell P."/>
            <person name="Gilligan J."/>
            <person name="Le Lec M.F."/>
            <person name="Gruber M.A.M."/>
            <person name="Quinn O."/>
            <person name="Lovegrove M."/>
            <person name="Duncan E.J."/>
            <person name="Remnant E.J."/>
            <person name="Van Eeckhoven J."/>
            <person name="Graham B."/>
            <person name="Knapp R.A."/>
            <person name="Langford K.W."/>
            <person name="Kronenberg Z."/>
            <person name="Press M.O."/>
            <person name="Eacker S.M."/>
            <person name="Wilson-Rankin E.E."/>
            <person name="Purcell J."/>
            <person name="Lester P.J."/>
            <person name="Dearden P.K."/>
        </authorList>
    </citation>
    <scope>NUCLEOTIDE SEQUENCE</scope>
    <source>
        <strain evidence="2">Marl-1</strain>
    </source>
</reference>
<feature type="compositionally biased region" description="Basic and acidic residues" evidence="1">
    <location>
        <begin position="1"/>
        <end position="23"/>
    </location>
</feature>
<evidence type="ECO:0000313" key="2">
    <source>
        <dbReference type="EMBL" id="KAF7379092.1"/>
    </source>
</evidence>